<comment type="caution">
    <text evidence="1">The sequence shown here is derived from an EMBL/GenBank/DDBJ whole genome shotgun (WGS) entry which is preliminary data.</text>
</comment>
<organism evidence="1 2">
    <name type="scientific">Brachionus plicatilis</name>
    <name type="common">Marine rotifer</name>
    <name type="synonym">Brachionus muelleri</name>
    <dbReference type="NCBI Taxonomy" id="10195"/>
    <lineage>
        <taxon>Eukaryota</taxon>
        <taxon>Metazoa</taxon>
        <taxon>Spiralia</taxon>
        <taxon>Gnathifera</taxon>
        <taxon>Rotifera</taxon>
        <taxon>Eurotatoria</taxon>
        <taxon>Monogononta</taxon>
        <taxon>Pseudotrocha</taxon>
        <taxon>Ploima</taxon>
        <taxon>Brachionidae</taxon>
        <taxon>Brachionus</taxon>
    </lineage>
</organism>
<evidence type="ECO:0000313" key="2">
    <source>
        <dbReference type="Proteomes" id="UP000276133"/>
    </source>
</evidence>
<keyword evidence="2" id="KW-1185">Reference proteome</keyword>
<evidence type="ECO:0000313" key="1">
    <source>
        <dbReference type="EMBL" id="RNA36346.1"/>
    </source>
</evidence>
<dbReference type="Proteomes" id="UP000276133">
    <property type="component" value="Unassembled WGS sequence"/>
</dbReference>
<reference evidence="1 2" key="1">
    <citation type="journal article" date="2018" name="Sci. Rep.">
        <title>Genomic signatures of local adaptation to the degree of environmental predictability in rotifers.</title>
        <authorList>
            <person name="Franch-Gras L."/>
            <person name="Hahn C."/>
            <person name="Garcia-Roger E.M."/>
            <person name="Carmona M.J."/>
            <person name="Serra M."/>
            <person name="Gomez A."/>
        </authorList>
    </citation>
    <scope>NUCLEOTIDE SEQUENCE [LARGE SCALE GENOMIC DNA]</scope>
    <source>
        <strain evidence="1">HYR1</strain>
    </source>
</reference>
<protein>
    <submittedName>
        <fullName evidence="1">Uncharacterized protein</fullName>
    </submittedName>
</protein>
<accession>A0A3M7SKR3</accession>
<name>A0A3M7SKR3_BRAPC</name>
<sequence>MLSSNDSKCSVLRYFGVDSSVFTSKNSSLSDSRPEKLTALTVTLYIVYGPSPLTTVSYEDKQALTRPQTNFEASGKYLNGAQVKDRHGPTATSEKIASSLNAINGHIFKYSIGTIEFGPNNVVFVNNGIVHSPSNGHLIRVVFNGIENRVKCDQWAFGAHKNACACHRFFVRII</sequence>
<dbReference type="AlphaFoldDB" id="A0A3M7SKR3"/>
<gene>
    <name evidence="1" type="ORF">BpHYR1_020754</name>
</gene>
<dbReference type="EMBL" id="REGN01001200">
    <property type="protein sequence ID" value="RNA36346.1"/>
    <property type="molecule type" value="Genomic_DNA"/>
</dbReference>
<proteinExistence type="predicted"/>